<dbReference type="EMBL" id="BK001992">
    <property type="protein sequence ID" value="DAA02837.1"/>
    <property type="molecule type" value="Genomic_DNA"/>
</dbReference>
<proteinExistence type="predicted"/>
<dbReference type="AlphaFoldDB" id="Q6ILM4"/>
<name>Q6ILM4_DROME</name>
<accession>Q6ILM4</accession>
<sequence length="157" mass="17605">MRVAEDFHYEKWKSWISLSPNQRPVLYSVEGIALTEPLELPELALKDETEGRNKNETLHGCKLRQWRGDKTGFFGGNCIISVKRQRHFRPHNPLPNFPLLVACFAAGCCCCHFLLHFLPAETMSCDSTTFAAASRVAHNYRSGGMRMGAAALPPAQD</sequence>
<reference evidence="1" key="1">
    <citation type="journal article" date="2003" name="Genome Biol.">
        <title>An integrated gene annotation and transcriptional profiling approach towards the full gene content of the Drosophila genome.</title>
        <authorList>
            <person name="Hild M."/>
            <person name="Beckmann B."/>
            <person name="Haas S.A."/>
            <person name="Koch B."/>
            <person name="Solovyev V."/>
            <person name="Busold C."/>
            <person name="Fellenberg K."/>
            <person name="Boutros M."/>
            <person name="Vingron M."/>
            <person name="Sauer F."/>
            <person name="Hoheisel J.D."/>
            <person name="Paro R."/>
        </authorList>
    </citation>
    <scope>NUCLEOTIDE SEQUENCE</scope>
</reference>
<protein>
    <submittedName>
        <fullName evidence="1">HDC08933</fullName>
    </submittedName>
</protein>
<gene>
    <name evidence="1" type="ORF">HDC08933</name>
</gene>
<organism evidence="1">
    <name type="scientific">Drosophila melanogaster</name>
    <name type="common">Fruit fly</name>
    <dbReference type="NCBI Taxonomy" id="7227"/>
    <lineage>
        <taxon>Eukaryota</taxon>
        <taxon>Metazoa</taxon>
        <taxon>Ecdysozoa</taxon>
        <taxon>Arthropoda</taxon>
        <taxon>Hexapoda</taxon>
        <taxon>Insecta</taxon>
        <taxon>Pterygota</taxon>
        <taxon>Neoptera</taxon>
        <taxon>Endopterygota</taxon>
        <taxon>Diptera</taxon>
        <taxon>Brachycera</taxon>
        <taxon>Muscomorpha</taxon>
        <taxon>Ephydroidea</taxon>
        <taxon>Drosophilidae</taxon>
        <taxon>Drosophila</taxon>
        <taxon>Sophophora</taxon>
    </lineage>
</organism>
<evidence type="ECO:0000313" key="1">
    <source>
        <dbReference type="EMBL" id="DAA02837.1"/>
    </source>
</evidence>